<keyword evidence="7" id="KW-0325">Glycoprotein</keyword>
<dbReference type="SUPFAM" id="SSF47473">
    <property type="entry name" value="EF-hand"/>
    <property type="match status" value="2"/>
</dbReference>
<dbReference type="InterPro" id="IPR000716">
    <property type="entry name" value="Thyroglobulin_1"/>
</dbReference>
<dbReference type="PROSITE" id="PS00018">
    <property type="entry name" value="EF_HAND_1"/>
    <property type="match status" value="4"/>
</dbReference>
<evidence type="ECO:0000256" key="7">
    <source>
        <dbReference type="ARBA" id="ARBA00023180"/>
    </source>
</evidence>
<evidence type="ECO:0008006" key="16">
    <source>
        <dbReference type="Google" id="ProtNLM"/>
    </source>
</evidence>
<name>A0AA39HS15_9BILA</name>
<dbReference type="SUPFAM" id="SSF57610">
    <property type="entry name" value="Thyroglobulin type-1 domain"/>
    <property type="match status" value="2"/>
</dbReference>
<dbReference type="AlphaFoldDB" id="A0AA39HS15"/>
<comment type="subcellular location">
    <subcellularLocation>
        <location evidence="1">Secreted</location>
    </subcellularLocation>
</comment>
<feature type="signal peptide" evidence="10">
    <location>
        <begin position="1"/>
        <end position="15"/>
    </location>
</feature>
<dbReference type="PROSITE" id="PS00484">
    <property type="entry name" value="THYROGLOBULIN_1_1"/>
    <property type="match status" value="1"/>
</dbReference>
<evidence type="ECO:0000259" key="12">
    <source>
        <dbReference type="PROSITE" id="PS51162"/>
    </source>
</evidence>
<keyword evidence="4" id="KW-0677">Repeat</keyword>
<feature type="disulfide bond" evidence="8">
    <location>
        <begin position="470"/>
        <end position="477"/>
    </location>
</feature>
<feature type="disulfide bond" evidence="8">
    <location>
        <begin position="479"/>
        <end position="499"/>
    </location>
</feature>
<reference evidence="14" key="1">
    <citation type="submission" date="2023-06" db="EMBL/GenBank/DDBJ databases">
        <title>Genomic analysis of the entomopathogenic nematode Steinernema hermaphroditum.</title>
        <authorList>
            <person name="Schwarz E.M."/>
            <person name="Heppert J.K."/>
            <person name="Baniya A."/>
            <person name="Schwartz H.T."/>
            <person name="Tan C.-H."/>
            <person name="Antoshechkin I."/>
            <person name="Sternberg P.W."/>
            <person name="Goodrich-Blair H."/>
            <person name="Dillman A.R."/>
        </authorList>
    </citation>
    <scope>NUCLEOTIDE SEQUENCE</scope>
    <source>
        <strain evidence="14">PS9179</strain>
        <tissue evidence="14">Whole animal</tissue>
    </source>
</reference>
<feature type="domain" description="EF-hand" evidence="11">
    <location>
        <begin position="593"/>
        <end position="622"/>
    </location>
</feature>
<organism evidence="14 15">
    <name type="scientific">Steinernema hermaphroditum</name>
    <dbReference type="NCBI Taxonomy" id="289476"/>
    <lineage>
        <taxon>Eukaryota</taxon>
        <taxon>Metazoa</taxon>
        <taxon>Ecdysozoa</taxon>
        <taxon>Nematoda</taxon>
        <taxon>Chromadorea</taxon>
        <taxon>Rhabditida</taxon>
        <taxon>Tylenchina</taxon>
        <taxon>Panagrolaimomorpha</taxon>
        <taxon>Strongyloidoidea</taxon>
        <taxon>Steinernematidae</taxon>
        <taxon>Steinernema</taxon>
    </lineage>
</organism>
<dbReference type="SMART" id="SM00211">
    <property type="entry name" value="TY"/>
    <property type="match status" value="2"/>
</dbReference>
<evidence type="ECO:0000259" key="11">
    <source>
        <dbReference type="PROSITE" id="PS50222"/>
    </source>
</evidence>
<dbReference type="Pfam" id="PF00086">
    <property type="entry name" value="Thyroglobulin_1"/>
    <property type="match status" value="2"/>
</dbReference>
<gene>
    <name evidence="14" type="ORF">QR680_005436</name>
</gene>
<dbReference type="SMART" id="SM00280">
    <property type="entry name" value="KAZAL"/>
    <property type="match status" value="1"/>
</dbReference>
<feature type="region of interest" description="Disordered" evidence="9">
    <location>
        <begin position="386"/>
        <end position="409"/>
    </location>
</feature>
<dbReference type="PROSITE" id="PS50222">
    <property type="entry name" value="EF_HAND_2"/>
    <property type="match status" value="1"/>
</dbReference>
<dbReference type="InterPro" id="IPR002048">
    <property type="entry name" value="EF_hand_dom"/>
</dbReference>
<dbReference type="Pfam" id="PF10591">
    <property type="entry name" value="SPARC_Ca_bdg"/>
    <property type="match status" value="2"/>
</dbReference>
<keyword evidence="5" id="KW-0106">Calcium</keyword>
<dbReference type="GO" id="GO:0005615">
    <property type="term" value="C:extracellular space"/>
    <property type="evidence" value="ECO:0007669"/>
    <property type="project" value="TreeGrafter"/>
</dbReference>
<evidence type="ECO:0000256" key="9">
    <source>
        <dbReference type="SAM" id="MobiDB-lite"/>
    </source>
</evidence>
<dbReference type="PANTHER" id="PTHR12352">
    <property type="entry name" value="SECRETED MODULAR CALCIUM-BINDING PROTEIN"/>
    <property type="match status" value="1"/>
</dbReference>
<evidence type="ECO:0000259" key="13">
    <source>
        <dbReference type="PROSITE" id="PS51465"/>
    </source>
</evidence>
<keyword evidence="3 10" id="KW-0732">Signal</keyword>
<keyword evidence="2" id="KW-0964">Secreted</keyword>
<evidence type="ECO:0000256" key="10">
    <source>
        <dbReference type="SAM" id="SignalP"/>
    </source>
</evidence>
<keyword evidence="6 8" id="KW-1015">Disulfide bond</keyword>
<evidence type="ECO:0000256" key="3">
    <source>
        <dbReference type="ARBA" id="ARBA00022729"/>
    </source>
</evidence>
<dbReference type="CDD" id="cd00191">
    <property type="entry name" value="TY"/>
    <property type="match status" value="2"/>
</dbReference>
<evidence type="ECO:0000313" key="15">
    <source>
        <dbReference type="Proteomes" id="UP001175271"/>
    </source>
</evidence>
<protein>
    <recommendedName>
        <fullName evidence="16">Thyroglobulin type-1 domain-containing protein</fullName>
    </recommendedName>
</protein>
<comment type="caution">
    <text evidence="14">The sequence shown here is derived from an EMBL/GenBank/DDBJ whole genome shotgun (WGS) entry which is preliminary data.</text>
</comment>
<dbReference type="CDD" id="cd16234">
    <property type="entry name" value="EFh_SPARC_SMOC"/>
    <property type="match status" value="1"/>
</dbReference>
<evidence type="ECO:0000256" key="1">
    <source>
        <dbReference type="ARBA" id="ARBA00004613"/>
    </source>
</evidence>
<dbReference type="InterPro" id="IPR036857">
    <property type="entry name" value="Thyroglobulin_1_sf"/>
</dbReference>
<dbReference type="Gene3D" id="4.10.800.10">
    <property type="entry name" value="Thyroglobulin type-1"/>
    <property type="match status" value="2"/>
</dbReference>
<keyword evidence="15" id="KW-1185">Reference proteome</keyword>
<evidence type="ECO:0000256" key="2">
    <source>
        <dbReference type="ARBA" id="ARBA00022525"/>
    </source>
</evidence>
<feature type="chain" id="PRO_5041432562" description="Thyroglobulin type-1 domain-containing protein" evidence="10">
    <location>
        <begin position="16"/>
        <end position="643"/>
    </location>
</feature>
<dbReference type="Proteomes" id="UP001175271">
    <property type="component" value="Unassembled WGS sequence"/>
</dbReference>
<dbReference type="PANTHER" id="PTHR12352:SF3">
    <property type="entry name" value="NIDOGEN-2"/>
    <property type="match status" value="1"/>
</dbReference>
<proteinExistence type="predicted"/>
<evidence type="ECO:0000256" key="4">
    <source>
        <dbReference type="ARBA" id="ARBA00022737"/>
    </source>
</evidence>
<dbReference type="Gene3D" id="3.30.60.30">
    <property type="match status" value="1"/>
</dbReference>
<evidence type="ECO:0000256" key="6">
    <source>
        <dbReference type="ARBA" id="ARBA00023157"/>
    </source>
</evidence>
<sequence>MQPLILLFCLCRVFAAVDVFGSPFKPLRRCNASIVCGEADLLDSPLCGSDGRTYDSECDLKRVVCAGKAVKIHHEGPCSSAEKCPLDRSFQKALLAEDADVFVPKCNDSDGSYNKIQCHGSTGYCWCVSKEGRPIPKTHWSLREASTLQEAPKCEPRVGRRSNRRRTHVERNNPKACTFPDRTIFNDNLLKMFAREYGRLPEEAKRDAKTANLTTERAAAYWKFEELDSDADGAVSKTEIEGLGRIVRGYVKPPACARQFPEVCDSDRDGRIGREEWIGCLGDNFAKVEIQHIKGERFLPVRPAVHFPVQTLLTTTNPRLIPLSSLLPYDRTMNMHLSSFISLLIVAAAASRDDLPISSVVRLPNGQLRLHEKCRALRPLRNPGKPAAIAATARPPKPPPPASSSDFLARRPSGVLGGLTAPNRPSEEVTSDCITMRRVMISRHGNASQLSGYVPVCTGPDDKLYDAVQCHKATGYCWCVNQATNYPIPNTSTLGKPNCTALRLRPRTSFRRQTIKGCKPRKQAAFFQRFFRSIETEMIAAIGPQRSKQRIDRIAKWKFRQLDANKNKVLEKEEWKPYRGELRQFNKMRRCGRNFFRFCDQDRNKKITFDEWRRCTVDATRKKPRKKVEKTQNPFLYILRPEE</sequence>
<dbReference type="PROSITE" id="PS51465">
    <property type="entry name" value="KAZAL_2"/>
    <property type="match status" value="1"/>
</dbReference>
<feature type="domain" description="Thyroglobulin type-1" evidence="12">
    <location>
        <begin position="81"/>
        <end position="154"/>
    </location>
</feature>
<feature type="domain" description="Kazal-like" evidence="13">
    <location>
        <begin position="24"/>
        <end position="80"/>
    </location>
</feature>
<dbReference type="InterPro" id="IPR018247">
    <property type="entry name" value="EF_Hand_1_Ca_BS"/>
</dbReference>
<dbReference type="PROSITE" id="PS51162">
    <property type="entry name" value="THYROGLOBULIN_1_2"/>
    <property type="match status" value="2"/>
</dbReference>
<feature type="disulfide bond" evidence="8">
    <location>
        <begin position="118"/>
        <end position="125"/>
    </location>
</feature>
<dbReference type="InterPro" id="IPR019577">
    <property type="entry name" value="SPARC/Testican_Ca-bd-dom"/>
</dbReference>
<feature type="domain" description="Thyroglobulin type-1" evidence="12">
    <location>
        <begin position="430"/>
        <end position="499"/>
    </location>
</feature>
<evidence type="ECO:0000256" key="8">
    <source>
        <dbReference type="PROSITE-ProRule" id="PRU00500"/>
    </source>
</evidence>
<evidence type="ECO:0000313" key="14">
    <source>
        <dbReference type="EMBL" id="KAK0411021.1"/>
    </source>
</evidence>
<dbReference type="GO" id="GO:0005509">
    <property type="term" value="F:calcium ion binding"/>
    <property type="evidence" value="ECO:0007669"/>
    <property type="project" value="InterPro"/>
</dbReference>
<dbReference type="EMBL" id="JAUCMV010000003">
    <property type="protein sequence ID" value="KAK0411021.1"/>
    <property type="molecule type" value="Genomic_DNA"/>
</dbReference>
<dbReference type="Gene3D" id="1.10.238.10">
    <property type="entry name" value="EF-hand"/>
    <property type="match status" value="2"/>
</dbReference>
<evidence type="ECO:0000256" key="5">
    <source>
        <dbReference type="ARBA" id="ARBA00022837"/>
    </source>
</evidence>
<comment type="caution">
    <text evidence="8">Lacks conserved residue(s) required for the propagation of feature annotation.</text>
</comment>
<dbReference type="InterPro" id="IPR051950">
    <property type="entry name" value="Dev_reg/Prot_inhib"/>
</dbReference>
<dbReference type="InterPro" id="IPR011992">
    <property type="entry name" value="EF-hand-dom_pair"/>
</dbReference>
<dbReference type="CDD" id="cd00104">
    <property type="entry name" value="KAZAL_FS"/>
    <property type="match status" value="1"/>
</dbReference>
<dbReference type="Pfam" id="PF07648">
    <property type="entry name" value="Kazal_2"/>
    <property type="match status" value="1"/>
</dbReference>
<dbReference type="InterPro" id="IPR002350">
    <property type="entry name" value="Kazal_dom"/>
</dbReference>
<accession>A0AA39HS15</accession>